<comment type="caution">
    <text evidence="1">The sequence shown here is derived from an EMBL/GenBank/DDBJ whole genome shotgun (WGS) entry which is preliminary data.</text>
</comment>
<evidence type="ECO:0000313" key="1">
    <source>
        <dbReference type="EMBL" id="KPL81086.1"/>
    </source>
</evidence>
<dbReference type="EMBL" id="LGCL01000002">
    <property type="protein sequence ID" value="KPL81086.1"/>
    <property type="molecule type" value="Genomic_DNA"/>
</dbReference>
<dbReference type="RefSeq" id="WP_075061036.1">
    <property type="nucleotide sequence ID" value="NZ_LGCL01000002.1"/>
</dbReference>
<sequence>MLRISGLIKLTNSLHEEFFRCSRLEGKEYQAAIQSSRDDILALTTSIHKKLSAYDSPLNQLTSPARQAYLWLAYLVEEDHLEQHCRSLARAARAFQTALPRKQNFDIRFYNCKYTYSIHHNSQSVHATLHEGFIYAPDSVFNEIVKTLKKNASAKNNPVIKAFIATRPFQNCYTQLNPSLKPKKIHIQGAFHDLNASFERVNRKYFNNKLEKPTLTWSARRTYRTMGCYDVTKDILTVSRSLDHQTVSLHTLDFIMYHELLHKYFGTKSVNGRHISHSARFREAEKSFEHFQQAAQELQRISQEEKKRQSRR</sequence>
<protein>
    <recommendedName>
        <fullName evidence="3">SprT-like domain-containing protein</fullName>
    </recommendedName>
</protein>
<evidence type="ECO:0000313" key="2">
    <source>
        <dbReference type="Proteomes" id="UP000050417"/>
    </source>
</evidence>
<dbReference type="AlphaFoldDB" id="A0A0P6XLC0"/>
<proteinExistence type="predicted"/>
<dbReference type="Proteomes" id="UP000050417">
    <property type="component" value="Unassembled WGS sequence"/>
</dbReference>
<accession>A0A0P6XLC0</accession>
<dbReference type="OrthoDB" id="166609at2"/>
<evidence type="ECO:0008006" key="3">
    <source>
        <dbReference type="Google" id="ProtNLM"/>
    </source>
</evidence>
<reference evidence="1 2" key="1">
    <citation type="submission" date="2015-07" db="EMBL/GenBank/DDBJ databases">
        <title>Genome sequence of Ornatilinea apprima DSM 23815.</title>
        <authorList>
            <person name="Hemp J."/>
            <person name="Ward L.M."/>
            <person name="Pace L.A."/>
            <person name="Fischer W.W."/>
        </authorList>
    </citation>
    <scope>NUCLEOTIDE SEQUENCE [LARGE SCALE GENOMIC DNA]</scope>
    <source>
        <strain evidence="1 2">P3M-1</strain>
    </source>
</reference>
<gene>
    <name evidence="1" type="ORF">ADN00_00740</name>
</gene>
<dbReference type="STRING" id="1134406.ADN00_00740"/>
<name>A0A0P6XLC0_9CHLR</name>
<organism evidence="1 2">
    <name type="scientific">Ornatilinea apprima</name>
    <dbReference type="NCBI Taxonomy" id="1134406"/>
    <lineage>
        <taxon>Bacteria</taxon>
        <taxon>Bacillati</taxon>
        <taxon>Chloroflexota</taxon>
        <taxon>Anaerolineae</taxon>
        <taxon>Anaerolineales</taxon>
        <taxon>Anaerolineaceae</taxon>
        <taxon>Ornatilinea</taxon>
    </lineage>
</organism>
<keyword evidence="2" id="KW-1185">Reference proteome</keyword>